<protein>
    <submittedName>
        <fullName evidence="1">Uncharacterized protein</fullName>
    </submittedName>
</protein>
<gene>
    <name evidence="1" type="ORF">AV530_015323</name>
</gene>
<evidence type="ECO:0000313" key="2">
    <source>
        <dbReference type="Proteomes" id="UP000190648"/>
    </source>
</evidence>
<organism evidence="1 2">
    <name type="scientific">Patagioenas fasciata monilis</name>
    <dbReference type="NCBI Taxonomy" id="372326"/>
    <lineage>
        <taxon>Eukaryota</taxon>
        <taxon>Metazoa</taxon>
        <taxon>Chordata</taxon>
        <taxon>Craniata</taxon>
        <taxon>Vertebrata</taxon>
        <taxon>Euteleostomi</taxon>
        <taxon>Archelosauria</taxon>
        <taxon>Archosauria</taxon>
        <taxon>Dinosauria</taxon>
        <taxon>Saurischia</taxon>
        <taxon>Theropoda</taxon>
        <taxon>Coelurosauria</taxon>
        <taxon>Aves</taxon>
        <taxon>Neognathae</taxon>
        <taxon>Neoaves</taxon>
        <taxon>Columbimorphae</taxon>
        <taxon>Columbiformes</taxon>
        <taxon>Columbidae</taxon>
        <taxon>Patagioenas</taxon>
    </lineage>
</organism>
<dbReference type="Proteomes" id="UP000190648">
    <property type="component" value="Unassembled WGS sequence"/>
</dbReference>
<name>A0A1V4K1P2_PATFA</name>
<reference evidence="1 2" key="1">
    <citation type="submission" date="2016-02" db="EMBL/GenBank/DDBJ databases">
        <title>Band-tailed pigeon sequencing and assembly.</title>
        <authorList>
            <person name="Soares A.E."/>
            <person name="Novak B.J."/>
            <person name="Rice E.S."/>
            <person name="O'Connell B."/>
            <person name="Chang D."/>
            <person name="Weber S."/>
            <person name="Shapiro B."/>
        </authorList>
    </citation>
    <scope>NUCLEOTIDE SEQUENCE [LARGE SCALE GENOMIC DNA]</scope>
    <source>
        <strain evidence="1">BTP2013</strain>
        <tissue evidence="1">Blood</tissue>
    </source>
</reference>
<keyword evidence="2" id="KW-1185">Reference proteome</keyword>
<accession>A0A1V4K1P2</accession>
<dbReference type="AlphaFoldDB" id="A0A1V4K1P2"/>
<proteinExistence type="predicted"/>
<evidence type="ECO:0000313" key="1">
    <source>
        <dbReference type="EMBL" id="OPJ78390.1"/>
    </source>
</evidence>
<comment type="caution">
    <text evidence="1">The sequence shown here is derived from an EMBL/GenBank/DDBJ whole genome shotgun (WGS) entry which is preliminary data.</text>
</comment>
<dbReference type="EMBL" id="LSYS01005191">
    <property type="protein sequence ID" value="OPJ78390.1"/>
    <property type="molecule type" value="Genomic_DNA"/>
</dbReference>
<sequence>MRHLLAVIAISKEQNTCKKDLDFWDILDINLQSGLCLEGHPASPQCQDELEECGDFAVNPHLKPDSVLHVKPIWHQ</sequence>